<dbReference type="KEGG" id="pbi:103051099"/>
<dbReference type="Proteomes" id="UP000695026">
    <property type="component" value="Unplaced"/>
</dbReference>
<comment type="subcellular location">
    <subcellularLocation>
        <location evidence="1">Secreted</location>
    </subcellularLocation>
</comment>
<dbReference type="InterPro" id="IPR047565">
    <property type="entry name" value="Alpha-macroglob_thiol-ester_cl"/>
</dbReference>
<dbReference type="Gene3D" id="2.60.40.1940">
    <property type="match status" value="1"/>
</dbReference>
<dbReference type="Gene3D" id="1.50.10.20">
    <property type="match status" value="1"/>
</dbReference>
<dbReference type="InterPro" id="IPR041555">
    <property type="entry name" value="MG3"/>
</dbReference>
<keyword evidence="8" id="KW-0325">Glycoprotein</keyword>
<dbReference type="InterPro" id="IPR050473">
    <property type="entry name" value="A2M/Complement_sys"/>
</dbReference>
<evidence type="ECO:0000256" key="6">
    <source>
        <dbReference type="ARBA" id="ARBA00022900"/>
    </source>
</evidence>
<dbReference type="Pfam" id="PF07678">
    <property type="entry name" value="TED_complement"/>
    <property type="match status" value="1"/>
</dbReference>
<dbReference type="PROSITE" id="PS00477">
    <property type="entry name" value="ALPHA_2_MACROGLOBULIN"/>
    <property type="match status" value="1"/>
</dbReference>
<keyword evidence="3" id="KW-0964">Secreted</keyword>
<name>A0A9F5IEJ9_PYTBI</name>
<dbReference type="CDD" id="cd02897">
    <property type="entry name" value="A2M_2"/>
    <property type="match status" value="1"/>
</dbReference>
<dbReference type="InterPro" id="IPR013783">
    <property type="entry name" value="Ig-like_fold"/>
</dbReference>
<dbReference type="SUPFAM" id="SSF49410">
    <property type="entry name" value="Alpha-macroglobulin receptor domain"/>
    <property type="match status" value="1"/>
</dbReference>
<dbReference type="PANTHER" id="PTHR11412:SF170">
    <property type="entry name" value="OVOSTATIN"/>
    <property type="match status" value="1"/>
</dbReference>
<dbReference type="SUPFAM" id="SSF48239">
    <property type="entry name" value="Terpenoid cyclases/Protein prenyltransferases"/>
    <property type="match status" value="1"/>
</dbReference>
<dbReference type="FunFam" id="1.50.10.20:FF:000001">
    <property type="entry name" value="CD109 isoform 1"/>
    <property type="match status" value="1"/>
</dbReference>
<evidence type="ECO:0000256" key="8">
    <source>
        <dbReference type="ARBA" id="ARBA00023180"/>
    </source>
</evidence>
<dbReference type="Pfam" id="PF07703">
    <property type="entry name" value="A2M_BRD"/>
    <property type="match status" value="1"/>
</dbReference>
<feature type="domain" description="Alpha-macroglobulin receptor-binding" evidence="12">
    <location>
        <begin position="1459"/>
        <end position="1546"/>
    </location>
</feature>
<dbReference type="InterPro" id="IPR014756">
    <property type="entry name" value="Ig_E-set"/>
</dbReference>
<organism evidence="13 14">
    <name type="scientific">Python bivittatus</name>
    <name type="common">Burmese python</name>
    <name type="synonym">Python molurus bivittatus</name>
    <dbReference type="NCBI Taxonomy" id="176946"/>
    <lineage>
        <taxon>Eukaryota</taxon>
        <taxon>Metazoa</taxon>
        <taxon>Chordata</taxon>
        <taxon>Craniata</taxon>
        <taxon>Vertebrata</taxon>
        <taxon>Euteleostomi</taxon>
        <taxon>Lepidosauria</taxon>
        <taxon>Squamata</taxon>
        <taxon>Bifurcata</taxon>
        <taxon>Unidentata</taxon>
        <taxon>Episquamata</taxon>
        <taxon>Toxicofera</taxon>
        <taxon>Serpentes</taxon>
        <taxon>Henophidia</taxon>
        <taxon>Pythonidae</taxon>
        <taxon>Python</taxon>
    </lineage>
</organism>
<sequence length="1555" mass="172866">MVLFLGFHRQYLLVVPSVLHGDAPITACIHLFNFNESVNLNAVLEYGGQNTSILTEHGIGQNFFKCHSFLISSASSNPLAFILMSIKGAYNNVLVRRAVAIQNRGSIVFIQTDKSIYKSGQKVLFRVVALDTHFKPVPEIYPLITIQLTMIMSLVPPETQQISVKSLLEEKRKECNLFQREVPRGALEALRSRAARSIGAAAARPEKELRSCAAPVQPAPGQRQAIFVAAIKLRRRACAGLLASREPGVLDPQRNRIFQWINVTSEVNIVQLFFTLVLEPILGIYQITVQKKSGTKISHSFTVDEYVLPKFDVTISAPKTVSVENPDFKVKVCSVYTYGQPVEGNVQLSVCRNINFYGTCKKDPVCESVNKKLGKDGCLSHIFSSKTFELNRSGYWMNLDVKAVVTEKGTGVQSDRLASISISRVLGTVTFENMEQNYRRGISYCGQLKLVDVDNSPIANEVVQLLLNSKNVGNYSTSANGMAQFCIDTSEILSPDFSLRLIYKPNENCNSDGWIIPYYPEAYYSVQRFYSRTESFIKIQQVFEDLHCDQFRLIKVFYILNNIPNSPQNLKGRRTATFYYLVLVKNKIVHFNKYTVSLSHASKGSFNIRLKVSSSLAPVATLLVYTLHPEREVVVDTARFQIEKCFKNKVKLQFSEKQALPASKVRLHIKAADSSYCALRAVDQSVLLLKPETELSAKSVYSLLPYDMFGYYFNGLNLEDDPEEPCLPSDNIFYNGLFYVPAAISYGPDAYELIRNTGIKFVTNSGIRQPVLCSSRHFPSSFSLETVGRFSTSTAGPSFAEPVPPPPPSPGDAIGDHVIVETIRKLLPETWIWDIIPVNSTGHADLTYVVPDTITEWKTNAFCVDQETGFGISEPASLIAFQPFFVDLTLPYSIIRGEDFLLKAVIFNYLDRCIQVTASLAQSLDFQAQLISPAGDDKDCVCGNERKTYIWNIITKKLGDVVFSVTAEAPQTSTACGNGTSGGLDVGRKDTLIRTLLVEPEGVEKEVTQSLFVCPKGAMVSEPVSLKLPENLVEGSARSSFSCIGDLMGTAMHNLQQLLQMPYGCGEQNMALFAPNIYILEYLNATRQLTEEIKSKATEYLVTGYQTQLSYRHPDGSYSAFGSRDKEGNTWLTAFVFKNFARSSHRIFIDPDVQTQSFIWLTGKQRSDGCFQNVGKLFNNALKGGIQDEFSLAAYITSALLESGLPTSHSVVRNALYCLEAGLEKGTITIYDQALLAYAFGLAGNKLKLDLLLDKLMESAKKEGGSLHWERDDRPPTEQSPSFYPRASSAEVEMTSYVLLALLTIPNITPEQMTISSQIVQWMSQQQNPNGGFSTTQDTVVAIQALAQFSQLTFSEDGQNSVKIHSNKPFEKVFEVASINRLLLQQTSLPDVPGEYLVDVNGSGCVFIQTTLRYNINLAQKSSGFFLSVHTANASCAGSFQTTFAINISARYTGKRNHSNMAIIDAKMLTGFLPDQSSLQKTHALPNVMKVEIKKNHVLFYLDELSNKEISFSFIIVQDLNVANLRPASVRIYDYYETDETSFAEYEAPCTAGVP</sequence>
<dbReference type="SUPFAM" id="SSF81296">
    <property type="entry name" value="E set domains"/>
    <property type="match status" value="1"/>
</dbReference>
<evidence type="ECO:0000256" key="4">
    <source>
        <dbReference type="ARBA" id="ARBA00022690"/>
    </source>
</evidence>
<dbReference type="Pfam" id="PF17789">
    <property type="entry name" value="MG4"/>
    <property type="match status" value="1"/>
</dbReference>
<gene>
    <name evidence="14" type="primary">LOC103051099</name>
</gene>
<feature type="region of interest" description="Disordered" evidence="9">
    <location>
        <begin position="1264"/>
        <end position="1285"/>
    </location>
</feature>
<dbReference type="InterPro" id="IPR001599">
    <property type="entry name" value="Macroglobln_a2"/>
</dbReference>
<feature type="domain" description="Alpha-2-macroglobulin" evidence="11">
    <location>
        <begin position="830"/>
        <end position="920"/>
    </location>
</feature>
<dbReference type="InterPro" id="IPR011626">
    <property type="entry name" value="Alpha-macroglobulin_TED"/>
</dbReference>
<dbReference type="InterPro" id="IPR036595">
    <property type="entry name" value="A-macroglobulin_rcpt-bd_sf"/>
</dbReference>
<dbReference type="Gene3D" id="2.20.130.20">
    <property type="match status" value="2"/>
</dbReference>
<keyword evidence="5" id="KW-0732">Signal</keyword>
<evidence type="ECO:0000256" key="7">
    <source>
        <dbReference type="ARBA" id="ARBA00023157"/>
    </source>
</evidence>
<evidence type="ECO:0000256" key="1">
    <source>
        <dbReference type="ARBA" id="ARBA00004613"/>
    </source>
</evidence>
<evidence type="ECO:0000313" key="14">
    <source>
        <dbReference type="RefSeq" id="XP_025022615.1"/>
    </source>
</evidence>
<keyword evidence="6" id="KW-0722">Serine protease inhibitor</keyword>
<dbReference type="Pfam" id="PF00207">
    <property type="entry name" value="A2M"/>
    <property type="match status" value="1"/>
</dbReference>
<evidence type="ECO:0000256" key="3">
    <source>
        <dbReference type="ARBA" id="ARBA00022525"/>
    </source>
</evidence>
<dbReference type="SMART" id="SM01419">
    <property type="entry name" value="Thiol-ester_cl"/>
    <property type="match status" value="1"/>
</dbReference>
<dbReference type="InterPro" id="IPR041813">
    <property type="entry name" value="A2M_TED"/>
</dbReference>
<dbReference type="Gene3D" id="2.60.40.690">
    <property type="entry name" value="Alpha-macroglobulin, receptor-binding domain"/>
    <property type="match status" value="1"/>
</dbReference>
<evidence type="ECO:0000256" key="9">
    <source>
        <dbReference type="SAM" id="MobiDB-lite"/>
    </source>
</evidence>
<dbReference type="GO" id="GO:0005615">
    <property type="term" value="C:extracellular space"/>
    <property type="evidence" value="ECO:0007669"/>
    <property type="project" value="InterPro"/>
</dbReference>
<dbReference type="Gene3D" id="2.60.40.1930">
    <property type="match status" value="3"/>
</dbReference>
<dbReference type="InterPro" id="IPR008930">
    <property type="entry name" value="Terpenoid_cyclase/PrenylTrfase"/>
</dbReference>
<evidence type="ECO:0000256" key="5">
    <source>
        <dbReference type="ARBA" id="ARBA00022729"/>
    </source>
</evidence>
<keyword evidence="4" id="KW-0646">Protease inhibitor</keyword>
<feature type="compositionally biased region" description="Basic and acidic residues" evidence="9">
    <location>
        <begin position="1264"/>
        <end position="1276"/>
    </location>
</feature>
<keyword evidence="13" id="KW-1185">Reference proteome</keyword>
<dbReference type="OMA" id="FYYVGMA"/>
<dbReference type="Gene3D" id="2.60.120.1540">
    <property type="match status" value="1"/>
</dbReference>
<dbReference type="Pfam" id="PF17791">
    <property type="entry name" value="MG3"/>
    <property type="match status" value="1"/>
</dbReference>
<dbReference type="InterPro" id="IPR011625">
    <property type="entry name" value="A2M_N_BRD"/>
</dbReference>
<dbReference type="SMART" id="SM01359">
    <property type="entry name" value="A2M_N_2"/>
    <property type="match status" value="1"/>
</dbReference>
<dbReference type="PANTHER" id="PTHR11412">
    <property type="entry name" value="MACROGLOBULIN / COMPLEMENT"/>
    <property type="match status" value="1"/>
</dbReference>
<dbReference type="RefSeq" id="XP_025022615.1">
    <property type="nucleotide sequence ID" value="XM_025166847.1"/>
</dbReference>
<dbReference type="SMART" id="SM01360">
    <property type="entry name" value="A2M"/>
    <property type="match status" value="1"/>
</dbReference>
<dbReference type="InterPro" id="IPR040839">
    <property type="entry name" value="MG4"/>
</dbReference>
<evidence type="ECO:0000313" key="13">
    <source>
        <dbReference type="Proteomes" id="UP000695026"/>
    </source>
</evidence>
<keyword evidence="7" id="KW-1015">Disulfide bond</keyword>
<evidence type="ECO:0000259" key="12">
    <source>
        <dbReference type="SMART" id="SM01361"/>
    </source>
</evidence>
<evidence type="ECO:0000256" key="2">
    <source>
        <dbReference type="ARBA" id="ARBA00010952"/>
    </source>
</evidence>
<dbReference type="Gene3D" id="2.60.40.10">
    <property type="entry name" value="Immunoglobulins"/>
    <property type="match status" value="2"/>
</dbReference>
<dbReference type="GO" id="GO:0004867">
    <property type="term" value="F:serine-type endopeptidase inhibitor activity"/>
    <property type="evidence" value="ECO:0007669"/>
    <property type="project" value="UniProtKB-KW"/>
</dbReference>
<dbReference type="OrthoDB" id="9998011at2759"/>
<proteinExistence type="inferred from homology"/>
<reference evidence="14" key="1">
    <citation type="submission" date="2025-08" db="UniProtKB">
        <authorList>
            <consortium name="RefSeq"/>
        </authorList>
    </citation>
    <scope>IDENTIFICATION</scope>
    <source>
        <tissue evidence="14">Liver</tissue>
    </source>
</reference>
<protein>
    <submittedName>
        <fullName evidence="14">Ovostatin-like</fullName>
    </submittedName>
</protein>
<dbReference type="InterPro" id="IPR019742">
    <property type="entry name" value="MacrogloblnA2_CS"/>
</dbReference>
<dbReference type="GeneID" id="103051099"/>
<evidence type="ECO:0000259" key="10">
    <source>
        <dbReference type="SMART" id="SM01359"/>
    </source>
</evidence>
<evidence type="ECO:0000259" key="11">
    <source>
        <dbReference type="SMART" id="SM01360"/>
    </source>
</evidence>
<dbReference type="InterPro" id="IPR009048">
    <property type="entry name" value="A-macroglobulin_rcpt-bd"/>
</dbReference>
<dbReference type="SMART" id="SM01361">
    <property type="entry name" value="A2M_recep"/>
    <property type="match status" value="1"/>
</dbReference>
<feature type="domain" description="Alpha-2-macroglobulin bait region" evidence="10">
    <location>
        <begin position="537"/>
        <end position="689"/>
    </location>
</feature>
<dbReference type="Pfam" id="PF07677">
    <property type="entry name" value="A2M_recep"/>
    <property type="match status" value="1"/>
</dbReference>
<comment type="similarity">
    <text evidence="2">Belongs to the protease inhibitor I39 (alpha-2-macroglobulin) family.</text>
</comment>
<accession>A0A9F5IEJ9</accession>